<dbReference type="RefSeq" id="YP_009304221.1">
    <property type="nucleotide sequence ID" value="NC_031266.1"/>
</dbReference>
<accession>A0A142K822</accession>
<reference evidence="4" key="1">
    <citation type="submission" date="2016-03" db="EMBL/GenBank/DDBJ databases">
        <authorList>
            <person name="Ploux O."/>
        </authorList>
    </citation>
    <scope>NUCLEOTIDE SEQUENCE [LARGE SCALE GENOMIC DNA]</scope>
</reference>
<organism evidence="3 4">
    <name type="scientific">Mycobacterium phage Phrann</name>
    <dbReference type="NCBI Taxonomy" id="1821541"/>
    <lineage>
        <taxon>Viruses</taxon>
        <taxon>Duplodnaviria</taxon>
        <taxon>Heunggongvirae</taxon>
        <taxon>Uroviricota</taxon>
        <taxon>Caudoviricetes</taxon>
        <taxon>Nclasvirinae</taxon>
        <taxon>Charlievirus</taxon>
        <taxon>Charlievirus phrann</taxon>
    </lineage>
</organism>
<name>A0A142K822_9CAUD</name>
<proteinExistence type="predicted"/>
<dbReference type="SUPFAM" id="SSF81301">
    <property type="entry name" value="Nucleotidyltransferase"/>
    <property type="match status" value="1"/>
</dbReference>
<dbReference type="CDD" id="cd05399">
    <property type="entry name" value="NT_Rel-Spo_like"/>
    <property type="match status" value="1"/>
</dbReference>
<feature type="domain" description="RelA/SpoT" evidence="2">
    <location>
        <begin position="75"/>
        <end position="184"/>
    </location>
</feature>
<evidence type="ECO:0000256" key="1">
    <source>
        <dbReference type="SAM" id="Coils"/>
    </source>
</evidence>
<dbReference type="EMBL" id="KU935731">
    <property type="protein sequence ID" value="AMS02255.1"/>
    <property type="molecule type" value="Genomic_DNA"/>
</dbReference>
<dbReference type="InterPro" id="IPR052366">
    <property type="entry name" value="GTP_Pyrophosphokinase"/>
</dbReference>
<keyword evidence="4" id="KW-1185">Reference proteome</keyword>
<dbReference type="GeneID" id="29126426"/>
<dbReference type="SMR" id="A0A142K822"/>
<gene>
    <name evidence="3" type="primary">29</name>
    <name evidence="3" type="ORF">SEA_PHRANN_29</name>
</gene>
<sequence length="292" mass="33451">MENRPSSIINVAPAWSKGELKRLGEALFSGTATPEQHARYNEVMLWHNELAAEVAATLYTTDWQACPSELFDITARPKTIDTLIQKLQRERSMSLDEVQDLAGVRIDADIDLKVQTALAEEIATHFGERSRIRDMRENPHSGYRAVHVWLRLPAGRVEVQIRTVPQSEWANTYERLGDRYGRGIRYGASAEDDEARELVERMHKMSAALASSEESTVELAQLEDELHQLKERLAEMRPLARASGPINHRRVSKALDRTFRKAEETRTRLNQHRDSYLQMLREMRSMLDTDGS</sequence>
<dbReference type="PANTHER" id="PTHR47837:SF1">
    <property type="entry name" value="GTP PYROPHOSPHOKINASE YJBM"/>
    <property type="match status" value="1"/>
</dbReference>
<evidence type="ECO:0000313" key="3">
    <source>
        <dbReference type="EMBL" id="AMS02255.1"/>
    </source>
</evidence>
<dbReference type="GO" id="GO:0015969">
    <property type="term" value="P:guanosine tetraphosphate metabolic process"/>
    <property type="evidence" value="ECO:0007669"/>
    <property type="project" value="InterPro"/>
</dbReference>
<protein>
    <recommendedName>
        <fullName evidence="2">RelA/SpoT domain-containing protein</fullName>
    </recommendedName>
</protein>
<evidence type="ECO:0000313" key="4">
    <source>
        <dbReference type="Proteomes" id="UP000202629"/>
    </source>
</evidence>
<evidence type="ECO:0000259" key="2">
    <source>
        <dbReference type="SMART" id="SM00954"/>
    </source>
</evidence>
<keyword evidence="1" id="KW-0175">Coiled coil</keyword>
<feature type="coiled-coil region" evidence="1">
    <location>
        <begin position="212"/>
        <end position="239"/>
    </location>
</feature>
<dbReference type="Proteomes" id="UP000202629">
    <property type="component" value="Segment"/>
</dbReference>
<dbReference type="InterPro" id="IPR043519">
    <property type="entry name" value="NT_sf"/>
</dbReference>
<dbReference type="InterPro" id="IPR007685">
    <property type="entry name" value="RelA_SpoT"/>
</dbReference>
<dbReference type="SMART" id="SM00954">
    <property type="entry name" value="RelA_SpoT"/>
    <property type="match status" value="1"/>
</dbReference>
<dbReference type="KEGG" id="vg:29126426"/>
<dbReference type="PANTHER" id="PTHR47837">
    <property type="entry name" value="GTP PYROPHOSPHOKINASE YJBM"/>
    <property type="match status" value="1"/>
</dbReference>
<dbReference type="Pfam" id="PF04607">
    <property type="entry name" value="RelA_SpoT"/>
    <property type="match status" value="1"/>
</dbReference>
<dbReference type="OrthoDB" id="31538at10239"/>
<dbReference type="Gene3D" id="3.30.460.10">
    <property type="entry name" value="Beta Polymerase, domain 2"/>
    <property type="match status" value="1"/>
</dbReference>